<dbReference type="SUPFAM" id="SSF46894">
    <property type="entry name" value="C-terminal effector domain of the bipartite response regulators"/>
    <property type="match status" value="1"/>
</dbReference>
<dbReference type="PANTHER" id="PTHR44688:SF16">
    <property type="entry name" value="DNA-BINDING TRANSCRIPTIONAL ACTIVATOR DEVR_DOSR"/>
    <property type="match status" value="1"/>
</dbReference>
<dbReference type="PROSITE" id="PS50043">
    <property type="entry name" value="HTH_LUXR_2"/>
    <property type="match status" value="1"/>
</dbReference>
<dbReference type="CDD" id="cd06170">
    <property type="entry name" value="LuxR_C_like"/>
    <property type="match status" value="1"/>
</dbReference>
<dbReference type="GO" id="GO:0006355">
    <property type="term" value="P:regulation of DNA-templated transcription"/>
    <property type="evidence" value="ECO:0007669"/>
    <property type="project" value="InterPro"/>
</dbReference>
<reference evidence="7" key="1">
    <citation type="submission" date="2016-10" db="EMBL/GenBank/DDBJ databases">
        <authorList>
            <person name="Varghese N."/>
        </authorList>
    </citation>
    <scope>NUCLEOTIDE SEQUENCE [LARGE SCALE GENOMIC DNA]</scope>
    <source>
        <strain evidence="7">DSM 21843</strain>
    </source>
</reference>
<dbReference type="InterPro" id="IPR016032">
    <property type="entry name" value="Sig_transdc_resp-reg_C-effctor"/>
</dbReference>
<protein>
    <submittedName>
        <fullName evidence="6">Regulatory protein, luxR family</fullName>
    </submittedName>
</protein>
<keyword evidence="4" id="KW-1133">Transmembrane helix</keyword>
<evidence type="ECO:0000256" key="2">
    <source>
        <dbReference type="ARBA" id="ARBA00023125"/>
    </source>
</evidence>
<feature type="transmembrane region" description="Helical" evidence="4">
    <location>
        <begin position="85"/>
        <end position="103"/>
    </location>
</feature>
<dbReference type="InterPro" id="IPR000792">
    <property type="entry name" value="Tscrpt_reg_LuxR_C"/>
</dbReference>
<name>A0A1H8QIJ5_9ACTN</name>
<sequence>MSLQRAGNLIRGMSWYHLGFAFFWALYSTGPFGNAAVATAAAQAFGRVEPTSIFICNVLQQTCLITALAVLAIMGRHRERIDRRVVWALGAAMCLGLVLRWVAPHAGVAQMPVACAGSVVLGVASGVFMVAWQNFFANAGTERSVVCIPLSAALSVALSALIAIMPAIAGIVALTLVLPLAASASLALCLRETEPYQAKPLTKELVGMLASDMARPVICVCVVGFVWKAVSHLNGGASDVAAIAATTGMVFAALLVAGLELFWGRGFDIMRLYQFIFPVVTGVLLLPVLLGSEWLPFLSGCLMFGFEILNLMLIITCAAYASKNHLKPSQVYVPCVGLSLVALLVGDIVGYAAEGHVLYDMTIMAGALFVCAYLLSVAMSLVSFAPRKRAQAVDAVNVGVPAQAQNAPVAVPDVELEEAVADAPVDASEAELAGDVMAESAPSERELLEAAIEDLAPAEAVSKREIDVLELYLHGCNVPTAAQKLYISENTVRSHTKSLYRKFGVHSRQELIGLFSA</sequence>
<dbReference type="Gene3D" id="1.10.10.10">
    <property type="entry name" value="Winged helix-like DNA-binding domain superfamily/Winged helix DNA-binding domain"/>
    <property type="match status" value="1"/>
</dbReference>
<keyword evidence="3" id="KW-0804">Transcription</keyword>
<feature type="transmembrane region" description="Helical" evidence="4">
    <location>
        <begin position="363"/>
        <end position="382"/>
    </location>
</feature>
<feature type="transmembrane region" description="Helical" evidence="4">
    <location>
        <begin position="109"/>
        <end position="132"/>
    </location>
</feature>
<feature type="transmembrane region" description="Helical" evidence="4">
    <location>
        <begin position="144"/>
        <end position="165"/>
    </location>
</feature>
<evidence type="ECO:0000313" key="7">
    <source>
        <dbReference type="Proteomes" id="UP000182975"/>
    </source>
</evidence>
<feature type="transmembrane region" description="Helical" evidence="4">
    <location>
        <begin position="52"/>
        <end position="73"/>
    </location>
</feature>
<evidence type="ECO:0000256" key="4">
    <source>
        <dbReference type="SAM" id="Phobius"/>
    </source>
</evidence>
<feature type="transmembrane region" description="Helical" evidence="4">
    <location>
        <begin position="242"/>
        <end position="263"/>
    </location>
</feature>
<evidence type="ECO:0000256" key="3">
    <source>
        <dbReference type="ARBA" id="ARBA00023163"/>
    </source>
</evidence>
<feature type="transmembrane region" description="Helical" evidence="4">
    <location>
        <begin position="171"/>
        <end position="191"/>
    </location>
</feature>
<feature type="transmembrane region" description="Helical" evidence="4">
    <location>
        <begin position="297"/>
        <end position="319"/>
    </location>
</feature>
<keyword evidence="1" id="KW-0805">Transcription regulation</keyword>
<dbReference type="GO" id="GO:0003677">
    <property type="term" value="F:DNA binding"/>
    <property type="evidence" value="ECO:0007669"/>
    <property type="project" value="UniProtKB-KW"/>
</dbReference>
<keyword evidence="4" id="KW-0472">Membrane</keyword>
<keyword evidence="4" id="KW-0812">Transmembrane</keyword>
<dbReference type="STRING" id="79604.AAY81_08370"/>
<dbReference type="EMBL" id="FOEC01000002">
    <property type="protein sequence ID" value="SEO53737.1"/>
    <property type="molecule type" value="Genomic_DNA"/>
</dbReference>
<dbReference type="SMART" id="SM00421">
    <property type="entry name" value="HTH_LUXR"/>
    <property type="match status" value="1"/>
</dbReference>
<dbReference type="Pfam" id="PF00196">
    <property type="entry name" value="GerE"/>
    <property type="match status" value="1"/>
</dbReference>
<organism evidence="6 7">
    <name type="scientific">Denitrobacterium detoxificans</name>
    <dbReference type="NCBI Taxonomy" id="79604"/>
    <lineage>
        <taxon>Bacteria</taxon>
        <taxon>Bacillati</taxon>
        <taxon>Actinomycetota</taxon>
        <taxon>Coriobacteriia</taxon>
        <taxon>Eggerthellales</taxon>
        <taxon>Eggerthellaceae</taxon>
        <taxon>Denitrobacterium</taxon>
    </lineage>
</organism>
<feature type="domain" description="HTH luxR-type" evidence="5">
    <location>
        <begin position="454"/>
        <end position="517"/>
    </location>
</feature>
<proteinExistence type="predicted"/>
<evidence type="ECO:0000256" key="1">
    <source>
        <dbReference type="ARBA" id="ARBA00023015"/>
    </source>
</evidence>
<dbReference type="Proteomes" id="UP000182975">
    <property type="component" value="Unassembled WGS sequence"/>
</dbReference>
<dbReference type="PRINTS" id="PR00038">
    <property type="entry name" value="HTHLUXR"/>
</dbReference>
<feature type="transmembrane region" description="Helical" evidence="4">
    <location>
        <begin position="331"/>
        <end position="351"/>
    </location>
</feature>
<feature type="transmembrane region" description="Helical" evidence="4">
    <location>
        <begin position="212"/>
        <end position="230"/>
    </location>
</feature>
<gene>
    <name evidence="6" type="ORF">SAMN02910314_00492</name>
</gene>
<keyword evidence="7" id="KW-1185">Reference proteome</keyword>
<dbReference type="InterPro" id="IPR036388">
    <property type="entry name" value="WH-like_DNA-bd_sf"/>
</dbReference>
<feature type="transmembrane region" description="Helical" evidence="4">
    <location>
        <begin position="275"/>
        <end position="291"/>
    </location>
</feature>
<accession>A0A1H8QIJ5</accession>
<dbReference type="PANTHER" id="PTHR44688">
    <property type="entry name" value="DNA-BINDING TRANSCRIPTIONAL ACTIVATOR DEVR_DOSR"/>
    <property type="match status" value="1"/>
</dbReference>
<dbReference type="AlphaFoldDB" id="A0A1H8QIJ5"/>
<keyword evidence="2" id="KW-0238">DNA-binding</keyword>
<evidence type="ECO:0000259" key="5">
    <source>
        <dbReference type="PROSITE" id="PS50043"/>
    </source>
</evidence>
<evidence type="ECO:0000313" key="6">
    <source>
        <dbReference type="EMBL" id="SEO53737.1"/>
    </source>
</evidence>